<name>A0ABY6C8K3_9HYPH</name>
<keyword evidence="4" id="KW-0547">Nucleotide-binding</keyword>
<evidence type="ECO:0000256" key="9">
    <source>
        <dbReference type="ARBA" id="ARBA00023134"/>
    </source>
</evidence>
<keyword evidence="8" id="KW-0051">Antiviral defense</keyword>
<evidence type="ECO:0000259" key="13">
    <source>
        <dbReference type="Pfam" id="PF21713"/>
    </source>
</evidence>
<evidence type="ECO:0000256" key="4">
    <source>
        <dbReference type="ARBA" id="ARBA00022741"/>
    </source>
</evidence>
<evidence type="ECO:0000256" key="10">
    <source>
        <dbReference type="ARBA" id="ARBA00044145"/>
    </source>
</evidence>
<organism evidence="14 15">
    <name type="scientific">Devosia neptuniae</name>
    <dbReference type="NCBI Taxonomy" id="191302"/>
    <lineage>
        <taxon>Bacteria</taxon>
        <taxon>Pseudomonadati</taxon>
        <taxon>Pseudomonadota</taxon>
        <taxon>Alphaproteobacteria</taxon>
        <taxon>Hyphomicrobiales</taxon>
        <taxon>Devosiaceae</taxon>
        <taxon>Devosia</taxon>
    </lineage>
</organism>
<evidence type="ECO:0000313" key="15">
    <source>
        <dbReference type="Proteomes" id="UP001061862"/>
    </source>
</evidence>
<proteinExistence type="predicted"/>
<sequence>MALNAHRLFENQTTYGSFHSAITVTENQENQLRAARDDIRSALKRGLRDWADVVEKAILFEDVASSFPTPPLRPRFHMQGSFSYRTQVEPAQFPPQQIDLDDGLFLPVSYLTNNGARHPVVASKGLFAAVERILLPLCKTKGWKLGDPKDSCVRVEISQTAHVDVALYAIPDAQFAQLVEDAAAAQLQKGLVDNAARIRDEVEFDADLYRRISGSEIMLAHRKEGWKPSDPRKLGDWYQTAVDNHGSQVRRVSKYLKGWRDFQWESSRLSSIAIMAGIVAAYDADPQGFEDSRDDLAILSIAKTLPAFLSARIDNPVVDGQRLDEGWSADQRNEYVAAASSLANLVRRAIEMSASPTEAVRLLQEAFGQRIPKHEDLIEVEALPAPAVVRSAEYREQVAAAAVSDVRQAGTATRPWSSRNK</sequence>
<comment type="catalytic activity">
    <reaction evidence="11">
        <text>GTP + ATP = 3',3'-cGAMP + 2 diphosphate</text>
        <dbReference type="Rhea" id="RHEA:35647"/>
        <dbReference type="ChEBI" id="CHEBI:30616"/>
        <dbReference type="ChEBI" id="CHEBI:33019"/>
        <dbReference type="ChEBI" id="CHEBI:37565"/>
        <dbReference type="ChEBI" id="CHEBI:71501"/>
    </reaction>
    <physiologicalReaction direction="left-to-right" evidence="11">
        <dbReference type="Rhea" id="RHEA:35648"/>
    </physiologicalReaction>
</comment>
<feature type="domain" description="Cyclic GMP-AMP synthase DncV-like nucleotidyltransferase" evidence="12">
    <location>
        <begin position="74"/>
        <end position="168"/>
    </location>
</feature>
<protein>
    <recommendedName>
        <fullName evidence="10">Cyclic GMP-AMP synthase</fullName>
    </recommendedName>
</protein>
<feature type="domain" description="Cyclic GMP-AMP synthase C-terminal" evidence="13">
    <location>
        <begin position="246"/>
        <end position="376"/>
    </location>
</feature>
<evidence type="ECO:0000259" key="12">
    <source>
        <dbReference type="Pfam" id="PF21654"/>
    </source>
</evidence>
<keyword evidence="3" id="KW-0479">Metal-binding</keyword>
<evidence type="ECO:0000256" key="11">
    <source>
        <dbReference type="ARBA" id="ARBA00048304"/>
    </source>
</evidence>
<accession>A0ABY6C8K3</accession>
<keyword evidence="1" id="KW-0808">Transferase</keyword>
<keyword evidence="9" id="KW-0342">GTP-binding</keyword>
<evidence type="ECO:0000256" key="8">
    <source>
        <dbReference type="ARBA" id="ARBA00023118"/>
    </source>
</evidence>
<evidence type="ECO:0000313" key="14">
    <source>
        <dbReference type="EMBL" id="UXN68574.1"/>
    </source>
</evidence>
<dbReference type="Pfam" id="PF21654">
    <property type="entry name" value="DncV-like_NTFase"/>
    <property type="match status" value="1"/>
</dbReference>
<keyword evidence="6" id="KW-0460">Magnesium</keyword>
<dbReference type="EMBL" id="CP104965">
    <property type="protein sequence ID" value="UXN68574.1"/>
    <property type="molecule type" value="Genomic_DNA"/>
</dbReference>
<dbReference type="Pfam" id="PF21713">
    <property type="entry name" value="DncV_C"/>
    <property type="match status" value="1"/>
</dbReference>
<dbReference type="NCBIfam" id="NF041078">
    <property type="entry name" value="cGAS"/>
    <property type="match status" value="1"/>
</dbReference>
<evidence type="ECO:0000256" key="7">
    <source>
        <dbReference type="ARBA" id="ARBA00023080"/>
    </source>
</evidence>
<dbReference type="Proteomes" id="UP001061862">
    <property type="component" value="Chromosome"/>
</dbReference>
<dbReference type="InterPro" id="IPR048445">
    <property type="entry name" value="DncV-like_NTFase"/>
</dbReference>
<evidence type="ECO:0000256" key="5">
    <source>
        <dbReference type="ARBA" id="ARBA00022840"/>
    </source>
</evidence>
<gene>
    <name evidence="14" type="ORF">N8A98_15075</name>
</gene>
<dbReference type="RefSeq" id="WP_262166475.1">
    <property type="nucleotide sequence ID" value="NZ_CP104965.1"/>
</dbReference>
<evidence type="ECO:0000256" key="1">
    <source>
        <dbReference type="ARBA" id="ARBA00022679"/>
    </source>
</evidence>
<keyword evidence="15" id="KW-1185">Reference proteome</keyword>
<keyword evidence="7" id="KW-0546">Nucleotide metabolism</keyword>
<dbReference type="InterPro" id="IPR047805">
    <property type="entry name" value="GAMP_synthase"/>
</dbReference>
<keyword evidence="5" id="KW-0067">ATP-binding</keyword>
<evidence type="ECO:0000256" key="3">
    <source>
        <dbReference type="ARBA" id="ARBA00022723"/>
    </source>
</evidence>
<evidence type="ECO:0000256" key="2">
    <source>
        <dbReference type="ARBA" id="ARBA00022695"/>
    </source>
</evidence>
<evidence type="ECO:0000256" key="6">
    <source>
        <dbReference type="ARBA" id="ARBA00022842"/>
    </source>
</evidence>
<dbReference type="InterPro" id="IPR048446">
    <property type="entry name" value="DncV_C"/>
</dbReference>
<keyword evidence="2" id="KW-0548">Nucleotidyltransferase</keyword>
<reference evidence="14 15" key="1">
    <citation type="submission" date="2022-09" db="EMBL/GenBank/DDBJ databases">
        <title>Interaction between co-microsymbionts with complementary sets of symbiotic genes in legume-rhizobium systems.</title>
        <authorList>
            <person name="Safronova V."/>
            <person name="Sazanova A."/>
            <person name="Afonin A."/>
            <person name="Chirak E."/>
        </authorList>
    </citation>
    <scope>NUCLEOTIDE SEQUENCE [LARGE SCALE GENOMIC DNA]</scope>
    <source>
        <strain evidence="14 15">A18/4-1</strain>
    </source>
</reference>